<reference evidence="1" key="1">
    <citation type="submission" date="2022-08" db="EMBL/GenBank/DDBJ databases">
        <title>Genome Sequence of Lecanicillium fungicola.</title>
        <authorList>
            <person name="Buettner E."/>
        </authorList>
    </citation>
    <scope>NUCLEOTIDE SEQUENCE</scope>
    <source>
        <strain evidence="1">Babe33</strain>
    </source>
</reference>
<keyword evidence="2" id="KW-1185">Reference proteome</keyword>
<dbReference type="EMBL" id="JANJQO010000011">
    <property type="protein sequence ID" value="KAJ2983950.1"/>
    <property type="molecule type" value="Genomic_DNA"/>
</dbReference>
<evidence type="ECO:0000313" key="2">
    <source>
        <dbReference type="Proteomes" id="UP001143910"/>
    </source>
</evidence>
<gene>
    <name evidence="1" type="ORF">NQ176_g322</name>
</gene>
<sequence>MLFSTTHTAGLVTALGLLTGCHAANCGNQFLLEIVPSGYAWNVLQACIRVMAEQDDQDGDLVCSYDKPWTNYLQIQAKWKHGYNVNLEGAFNEIWNQCMNNGYRCKGPYQTGTWQYGDEWYWVWWNYKYSGANKHWPCGFAQGENDSGAALPDEGTSSAACADPSNYERVDKVVTGDYFNNTADYDPKKTYKLVQLTAKEGSGCADL</sequence>
<evidence type="ECO:0000313" key="1">
    <source>
        <dbReference type="EMBL" id="KAJ2983950.1"/>
    </source>
</evidence>
<comment type="caution">
    <text evidence="1">The sequence shown here is derived from an EMBL/GenBank/DDBJ whole genome shotgun (WGS) entry which is preliminary data.</text>
</comment>
<accession>A0ACC1NYC7</accession>
<proteinExistence type="predicted"/>
<protein>
    <submittedName>
        <fullName evidence="1">Uncharacterized protein</fullName>
    </submittedName>
</protein>
<name>A0ACC1NYC7_9HYPO</name>
<dbReference type="Proteomes" id="UP001143910">
    <property type="component" value="Unassembled WGS sequence"/>
</dbReference>
<organism evidence="1 2">
    <name type="scientific">Zarea fungicola</name>
    <dbReference type="NCBI Taxonomy" id="93591"/>
    <lineage>
        <taxon>Eukaryota</taxon>
        <taxon>Fungi</taxon>
        <taxon>Dikarya</taxon>
        <taxon>Ascomycota</taxon>
        <taxon>Pezizomycotina</taxon>
        <taxon>Sordariomycetes</taxon>
        <taxon>Hypocreomycetidae</taxon>
        <taxon>Hypocreales</taxon>
        <taxon>Cordycipitaceae</taxon>
        <taxon>Zarea</taxon>
    </lineage>
</organism>